<dbReference type="RefSeq" id="WP_353550043.1">
    <property type="nucleotide sequence ID" value="NZ_AP029612.1"/>
</dbReference>
<dbReference type="CDD" id="cd00293">
    <property type="entry name" value="USP-like"/>
    <property type="match status" value="1"/>
</dbReference>
<dbReference type="Gene3D" id="3.40.50.620">
    <property type="entry name" value="HUPs"/>
    <property type="match status" value="2"/>
</dbReference>
<reference evidence="2" key="1">
    <citation type="submission" date="2024-02" db="EMBL/GenBank/DDBJ databases">
        <title>Sediminibacterium planktonica sp. nov. and Sediminibacterium longus sp. nov., isolated from surface lake and river water.</title>
        <authorList>
            <person name="Watanabe K."/>
            <person name="Takemine S."/>
            <person name="Ishii Y."/>
            <person name="Ogata Y."/>
            <person name="Shindo C."/>
            <person name="Suda W."/>
        </authorList>
    </citation>
    <scope>NUCLEOTIDE SEQUENCE</scope>
    <source>
        <strain evidence="2">KACHI17</strain>
    </source>
</reference>
<protein>
    <recommendedName>
        <fullName evidence="1">UspA domain-containing protein</fullName>
    </recommendedName>
</protein>
<dbReference type="SUPFAM" id="SSF52402">
    <property type="entry name" value="Adenine nucleotide alpha hydrolases-like"/>
    <property type="match status" value="2"/>
</dbReference>
<accession>A0AAT9GGL6</accession>
<evidence type="ECO:0000313" key="2">
    <source>
        <dbReference type="EMBL" id="BFG69735.1"/>
    </source>
</evidence>
<dbReference type="InterPro" id="IPR014729">
    <property type="entry name" value="Rossmann-like_a/b/a_fold"/>
</dbReference>
<evidence type="ECO:0000259" key="1">
    <source>
        <dbReference type="Pfam" id="PF00582"/>
    </source>
</evidence>
<organism evidence="2">
    <name type="scientific">Sediminibacterium sp. KACHI17</name>
    <dbReference type="NCBI Taxonomy" id="1751071"/>
    <lineage>
        <taxon>Bacteria</taxon>
        <taxon>Pseudomonadati</taxon>
        <taxon>Bacteroidota</taxon>
        <taxon>Chitinophagia</taxon>
        <taxon>Chitinophagales</taxon>
        <taxon>Chitinophagaceae</taxon>
        <taxon>Sediminibacterium</taxon>
    </lineage>
</organism>
<gene>
    <name evidence="2" type="ORF">KACHI17_06160</name>
</gene>
<name>A0AAT9GGL6_9BACT</name>
<sequence length="289" mass="33131">MIPYKNILIPIDSLHQAQVAAEKALELSDPGETCIHLVSVIRFRSFWQRIFYTENFIRKQRYFAKRNTLAERKIEAIKTKIATVSPLSIVKTSVIIETAVSDQLIKYTAQHNIDLVINTHKSSRSGFHWFKKDWSEELARKASVAVLTVTKGCLNHPIKSILLPVKSFVPERKIQVALAYAKRYNAHIHLVTLLDNNDSDAKIRVDAFYLTYKILSEYGHPPQYKILQGADSDAALLRYADQIKADMILVNPDKKQRIPGIMRQRITDMLNPISALHILTLKPYLKRTI</sequence>
<feature type="domain" description="UspA" evidence="1">
    <location>
        <begin position="4"/>
        <end position="149"/>
    </location>
</feature>
<dbReference type="Pfam" id="PF00582">
    <property type="entry name" value="Usp"/>
    <property type="match status" value="1"/>
</dbReference>
<dbReference type="EMBL" id="AP029612">
    <property type="protein sequence ID" value="BFG69735.1"/>
    <property type="molecule type" value="Genomic_DNA"/>
</dbReference>
<proteinExistence type="predicted"/>
<dbReference type="AlphaFoldDB" id="A0AAT9GGL6"/>
<dbReference type="InterPro" id="IPR006016">
    <property type="entry name" value="UspA"/>
</dbReference>